<evidence type="ECO:0000259" key="5">
    <source>
        <dbReference type="Pfam" id="PF25967"/>
    </source>
</evidence>
<organism evidence="7 8">
    <name type="scientific">Mesonia sediminis</name>
    <dbReference type="NCBI Taxonomy" id="1703946"/>
    <lineage>
        <taxon>Bacteria</taxon>
        <taxon>Pseudomonadati</taxon>
        <taxon>Bacteroidota</taxon>
        <taxon>Flavobacteriia</taxon>
        <taxon>Flavobacteriales</taxon>
        <taxon>Flavobacteriaceae</taxon>
        <taxon>Mesonia</taxon>
    </lineage>
</organism>
<name>A0ABW5SEZ3_9FLAO</name>
<feature type="domain" description="CzcB-like alpha-helical hairpin" evidence="3">
    <location>
        <begin position="134"/>
        <end position="191"/>
    </location>
</feature>
<dbReference type="InterPro" id="IPR058647">
    <property type="entry name" value="BSH_CzcB-like"/>
</dbReference>
<protein>
    <submittedName>
        <fullName evidence="7">Efflux RND transporter periplasmic adaptor subunit</fullName>
    </submittedName>
</protein>
<dbReference type="SUPFAM" id="SSF111369">
    <property type="entry name" value="HlyD-like secretion proteins"/>
    <property type="match status" value="1"/>
</dbReference>
<dbReference type="InterPro" id="IPR058627">
    <property type="entry name" value="MdtA-like_C"/>
</dbReference>
<dbReference type="PANTHER" id="PTHR30469">
    <property type="entry name" value="MULTIDRUG RESISTANCE PROTEIN MDTA"/>
    <property type="match status" value="1"/>
</dbReference>
<sequence>MKKSISLLIIFISLWSCSNKQANIEEVLESNDMERLREMKSQLSQQQMQIKDDLTKINQKLQKLDTTDQSSLVTTLELNDTLFKHYLEIQGDVDTDKNIVIYPEYSGILKSISVKEGDQVRAGQILARIDDGGLSSQLAQIETQLSLAKTTFERQERLWKQKIGSEIQFLEAKSNFESVQNSAKQLRAQLAKTIVRAPFSGTIDQVIADEGQVVNPGQNALFRLVNLDEMYITAEVPESYLGKINKGTEVQIQFAALDKSIAGSIDQVANYINPNNRSFEVKINLPAKTQGIKPNQIATLKINDYTAQNAIVIPQSILQENAAGEHIAYVFKPTENNKGVAHKREVKTGLTYDNKIEIKAGLKAGEIIIIEGARSMRDQQKVKTKA</sequence>
<reference evidence="8" key="1">
    <citation type="journal article" date="2019" name="Int. J. Syst. Evol. Microbiol.">
        <title>The Global Catalogue of Microorganisms (GCM) 10K type strain sequencing project: providing services to taxonomists for standard genome sequencing and annotation.</title>
        <authorList>
            <consortium name="The Broad Institute Genomics Platform"/>
            <consortium name="The Broad Institute Genome Sequencing Center for Infectious Disease"/>
            <person name="Wu L."/>
            <person name="Ma J."/>
        </authorList>
    </citation>
    <scope>NUCLEOTIDE SEQUENCE [LARGE SCALE GENOMIC DNA]</scope>
    <source>
        <strain evidence="8">KCTC 42255</strain>
    </source>
</reference>
<dbReference type="Pfam" id="PF25954">
    <property type="entry name" value="Beta-barrel_RND_2"/>
    <property type="match status" value="1"/>
</dbReference>
<comment type="similarity">
    <text evidence="1">Belongs to the membrane fusion protein (MFP) (TC 8.A.1) family.</text>
</comment>
<dbReference type="InterPro" id="IPR058648">
    <property type="entry name" value="HH_CzcB-like"/>
</dbReference>
<dbReference type="Gene3D" id="2.40.50.100">
    <property type="match status" value="1"/>
</dbReference>
<dbReference type="Pfam" id="PF25973">
    <property type="entry name" value="BSH_CzcB"/>
    <property type="match status" value="1"/>
</dbReference>
<dbReference type="RefSeq" id="WP_379047693.1">
    <property type="nucleotide sequence ID" value="NZ_JBHULZ010000041.1"/>
</dbReference>
<dbReference type="Gene3D" id="2.40.420.20">
    <property type="match status" value="1"/>
</dbReference>
<dbReference type="InterPro" id="IPR058792">
    <property type="entry name" value="Beta-barrel_RND_2"/>
</dbReference>
<keyword evidence="8" id="KW-1185">Reference proteome</keyword>
<dbReference type="Proteomes" id="UP001597357">
    <property type="component" value="Unassembled WGS sequence"/>
</dbReference>
<evidence type="ECO:0000256" key="1">
    <source>
        <dbReference type="ARBA" id="ARBA00009477"/>
    </source>
</evidence>
<gene>
    <name evidence="7" type="ORF">ACFSQ0_09985</name>
</gene>
<feature type="domain" description="CusB-like beta-barrel" evidence="4">
    <location>
        <begin position="232"/>
        <end position="303"/>
    </location>
</feature>
<dbReference type="Gene3D" id="1.10.287.470">
    <property type="entry name" value="Helix hairpin bin"/>
    <property type="match status" value="1"/>
</dbReference>
<evidence type="ECO:0000259" key="3">
    <source>
        <dbReference type="Pfam" id="PF25893"/>
    </source>
</evidence>
<dbReference type="Pfam" id="PF25893">
    <property type="entry name" value="HH_CzcB"/>
    <property type="match status" value="1"/>
</dbReference>
<accession>A0ABW5SEZ3</accession>
<evidence type="ECO:0000313" key="8">
    <source>
        <dbReference type="Proteomes" id="UP001597357"/>
    </source>
</evidence>
<feature type="signal peptide" evidence="2">
    <location>
        <begin position="1"/>
        <end position="22"/>
    </location>
</feature>
<feature type="chain" id="PRO_5046126618" evidence="2">
    <location>
        <begin position="23"/>
        <end position="386"/>
    </location>
</feature>
<dbReference type="PANTHER" id="PTHR30469:SF15">
    <property type="entry name" value="HLYD FAMILY OF SECRETION PROTEINS"/>
    <property type="match status" value="1"/>
</dbReference>
<dbReference type="InterPro" id="IPR006143">
    <property type="entry name" value="RND_pump_MFP"/>
</dbReference>
<dbReference type="EMBL" id="JBHULZ010000041">
    <property type="protein sequence ID" value="MFD2698322.1"/>
    <property type="molecule type" value="Genomic_DNA"/>
</dbReference>
<dbReference type="Pfam" id="PF25967">
    <property type="entry name" value="RND-MFP_C"/>
    <property type="match status" value="1"/>
</dbReference>
<evidence type="ECO:0000256" key="2">
    <source>
        <dbReference type="SAM" id="SignalP"/>
    </source>
</evidence>
<evidence type="ECO:0000259" key="6">
    <source>
        <dbReference type="Pfam" id="PF25973"/>
    </source>
</evidence>
<feature type="domain" description="Multidrug resistance protein MdtA-like C-terminal permuted SH3" evidence="5">
    <location>
        <begin position="309"/>
        <end position="373"/>
    </location>
</feature>
<evidence type="ECO:0000259" key="4">
    <source>
        <dbReference type="Pfam" id="PF25954"/>
    </source>
</evidence>
<feature type="domain" description="CzcB-like barrel-sandwich hybrid" evidence="6">
    <location>
        <begin position="100"/>
        <end position="219"/>
    </location>
</feature>
<evidence type="ECO:0000313" key="7">
    <source>
        <dbReference type="EMBL" id="MFD2698322.1"/>
    </source>
</evidence>
<dbReference type="NCBIfam" id="TIGR01730">
    <property type="entry name" value="RND_mfp"/>
    <property type="match status" value="1"/>
</dbReference>
<proteinExistence type="inferred from homology"/>
<comment type="caution">
    <text evidence="7">The sequence shown here is derived from an EMBL/GenBank/DDBJ whole genome shotgun (WGS) entry which is preliminary data.</text>
</comment>
<dbReference type="Gene3D" id="2.40.30.170">
    <property type="match status" value="1"/>
</dbReference>
<keyword evidence="2" id="KW-0732">Signal</keyword>